<evidence type="ECO:0000259" key="3">
    <source>
        <dbReference type="Pfam" id="PF24809"/>
    </source>
</evidence>
<evidence type="ECO:0000313" key="5">
    <source>
        <dbReference type="EMBL" id="KIJ62331.1"/>
    </source>
</evidence>
<keyword evidence="6" id="KW-1185">Reference proteome</keyword>
<protein>
    <recommendedName>
        <fullName evidence="7">NACHT domain-containing protein</fullName>
    </recommendedName>
</protein>
<evidence type="ECO:0000313" key="6">
    <source>
        <dbReference type="Proteomes" id="UP000053820"/>
    </source>
</evidence>
<evidence type="ECO:0008006" key="7">
    <source>
        <dbReference type="Google" id="ProtNLM"/>
    </source>
</evidence>
<name>A0A0C9WCP6_9AGAM</name>
<dbReference type="OrthoDB" id="21416at2759"/>
<evidence type="ECO:0000259" key="4">
    <source>
        <dbReference type="Pfam" id="PF24883"/>
    </source>
</evidence>
<feature type="domain" description="DUF7708" evidence="3">
    <location>
        <begin position="87"/>
        <end position="218"/>
    </location>
</feature>
<evidence type="ECO:0000256" key="2">
    <source>
        <dbReference type="SAM" id="MobiDB-lite"/>
    </source>
</evidence>
<feature type="domain" description="Nephrocystin 3-like N-terminal" evidence="4">
    <location>
        <begin position="269"/>
        <end position="416"/>
    </location>
</feature>
<feature type="compositionally biased region" description="Acidic residues" evidence="2">
    <location>
        <begin position="1075"/>
        <end position="1087"/>
    </location>
</feature>
<feature type="compositionally biased region" description="Acidic residues" evidence="2">
    <location>
        <begin position="1044"/>
        <end position="1066"/>
    </location>
</feature>
<dbReference type="EMBL" id="KN839856">
    <property type="protein sequence ID" value="KIJ62331.1"/>
    <property type="molecule type" value="Genomic_DNA"/>
</dbReference>
<proteinExistence type="predicted"/>
<dbReference type="Pfam" id="PF24809">
    <property type="entry name" value="DUF7708"/>
    <property type="match status" value="1"/>
</dbReference>
<dbReference type="Pfam" id="PF24883">
    <property type="entry name" value="NPHP3_N"/>
    <property type="match status" value="1"/>
</dbReference>
<sequence>MSLSKLSQCSPPTEKTYFERAWDEYVATLTNDKEQGFIQKCLQAASGLPDDRATSINQSLVEIVDKKAESASQKVLGTYVRPVVDTLKGFYGIIDTLTSSNTIASISWGCVKLLLDTVGQYAGLLDTIQSQLKTLQIVLSNVTQYDQLYRGDEKMQQLLCQTYISVIGFWRRVDKECSRYSTFIKSSRSAKKLDDISKKIEGDVSRIKDRADVLSKVESRTEYTSYQAARAAAEEATNLELVRRCLSSKVQNLSHVILPSKKARRITKGTCEWLSDDVDFIKWQNDGSPPILWLYGPPGCGKSTLCSYAIQSVEKLHPCRSAYHFCDFAQPYEAEQIYARLAQQLLEQYWNEFQKVPPQMLTLAATSSLTDLIELLVKDCSKVFVFLDGLDEETSYSRWKEVAEVIQFLTELTTKFSSVRLWCSTQYYDKIAKALAGCVVLDITQHAKQDVNLFLRQAVSQFDDLQNLDVGRLDRVDCNFVLATLIMEDLENNATSLGSVKELLEGLYPESLDAHYRRMFKRLDKALLRLACNVFSLIVYAKRPLRLSELREAVWCLQRKYPDSLRVEDKPFDKSVGAVFHPFIELVSTTSGDHARDDAECRLFHSTLRLFLVKCPDVLCTPDRLSEPFLSPDVPARACLSYLGLSRYSELMNRQDTRWVDKEGSPVEHHNFLAYAAKYWDKHLDDVEDPKKRQELSTRIDSFIRSPNFGTCMQVQSLWVEGQFSVYRVQDMEGVRHLRRVFPTWFVQAPGPGRMLWSEYRYFLHEWKYLLACGNCDHSSGCEVRPYTGQLDRVWFGALGPGNFLSESKSRYASFALLSNQDLGVEAKSIFGCVGIDVAGSQITLLHIWSTKDRVENSASSARGGTVLCTFETWHFPAQSSPECRKVQRMKLDKRILDLYRDDGPDTMSKSKVAQATFAPDCQTVRIGNRIFMLNDSGDFVPIRGLSEMEGMGPGYVEDFARRERFLVLASRTRRSGRKADGRSDEDAGGESDKEDEELSENSDDSDWDSDDQSDGYESASEASTVYSDDLFEYDGITPWYDPYSDDEGSDDDEDDTSSEDVDSDASESSSVSDDMPDSNSEFEEEIEDDRARFLNHAHYREEDDHDWDDLPLYIPDMPTKGRVRAKITIYDMHDRSPIFHFHRRLKCDLYVSPPVFHPDPKKSLVVWPLADGDVLFVDFHTKRHFIRRLRPSTTHTRHVFMKCHFSACGEFLHIAALEGQRIVSKDASTTAANVKLAVLVSTYRLSQRKTTRSPPTLINRVRLEIGETNKLVVSNLPYTLTWTCQHLHLTVSGRTLQVYRVPLFSNGKAAKIEGDEQAVERPGETFFLPETAAKRNVYYFPRMEGIDGSNELPARIIVGPGNAEFLEETQVTDEEECPIHAARHFVTGVKPCPPTCCYVNEDELGGWVDSHTRTKIQEQRGVGILDVRMEGVERFDPDEDCDLEPYIF</sequence>
<dbReference type="Gene3D" id="3.40.50.300">
    <property type="entry name" value="P-loop containing nucleotide triphosphate hydrolases"/>
    <property type="match status" value="1"/>
</dbReference>
<dbReference type="SUPFAM" id="SSF52540">
    <property type="entry name" value="P-loop containing nucleoside triphosphate hydrolases"/>
    <property type="match status" value="1"/>
</dbReference>
<dbReference type="InterPro" id="IPR056125">
    <property type="entry name" value="DUF7708"/>
</dbReference>
<feature type="region of interest" description="Disordered" evidence="2">
    <location>
        <begin position="976"/>
        <end position="1087"/>
    </location>
</feature>
<dbReference type="PANTHER" id="PTHR10039">
    <property type="entry name" value="AMELOGENIN"/>
    <property type="match status" value="1"/>
</dbReference>
<dbReference type="InterPro" id="IPR027417">
    <property type="entry name" value="P-loop_NTPase"/>
</dbReference>
<dbReference type="Proteomes" id="UP000053820">
    <property type="component" value="Unassembled WGS sequence"/>
</dbReference>
<dbReference type="InterPro" id="IPR056884">
    <property type="entry name" value="NPHP3-like_N"/>
</dbReference>
<keyword evidence="1" id="KW-0677">Repeat</keyword>
<gene>
    <name evidence="5" type="ORF">HYDPIDRAFT_189153</name>
</gene>
<reference evidence="5 6" key="1">
    <citation type="submission" date="2014-04" db="EMBL/GenBank/DDBJ databases">
        <title>Evolutionary Origins and Diversification of the Mycorrhizal Mutualists.</title>
        <authorList>
            <consortium name="DOE Joint Genome Institute"/>
            <consortium name="Mycorrhizal Genomics Consortium"/>
            <person name="Kohler A."/>
            <person name="Kuo A."/>
            <person name="Nagy L.G."/>
            <person name="Floudas D."/>
            <person name="Copeland A."/>
            <person name="Barry K.W."/>
            <person name="Cichocki N."/>
            <person name="Veneault-Fourrey C."/>
            <person name="LaButti K."/>
            <person name="Lindquist E.A."/>
            <person name="Lipzen A."/>
            <person name="Lundell T."/>
            <person name="Morin E."/>
            <person name="Murat C."/>
            <person name="Riley R."/>
            <person name="Ohm R."/>
            <person name="Sun H."/>
            <person name="Tunlid A."/>
            <person name="Henrissat B."/>
            <person name="Grigoriev I.V."/>
            <person name="Hibbett D.S."/>
            <person name="Martin F."/>
        </authorList>
    </citation>
    <scope>NUCLEOTIDE SEQUENCE [LARGE SCALE GENOMIC DNA]</scope>
    <source>
        <strain evidence="5 6">MD-312</strain>
    </source>
</reference>
<dbReference type="HOGENOM" id="CLU_004310_0_0_1"/>
<evidence type="ECO:0000256" key="1">
    <source>
        <dbReference type="ARBA" id="ARBA00022737"/>
    </source>
</evidence>
<organism evidence="5 6">
    <name type="scientific">Hydnomerulius pinastri MD-312</name>
    <dbReference type="NCBI Taxonomy" id="994086"/>
    <lineage>
        <taxon>Eukaryota</taxon>
        <taxon>Fungi</taxon>
        <taxon>Dikarya</taxon>
        <taxon>Basidiomycota</taxon>
        <taxon>Agaricomycotina</taxon>
        <taxon>Agaricomycetes</taxon>
        <taxon>Agaricomycetidae</taxon>
        <taxon>Boletales</taxon>
        <taxon>Boletales incertae sedis</taxon>
        <taxon>Leucogyrophana</taxon>
    </lineage>
</organism>
<feature type="compositionally biased region" description="Acidic residues" evidence="2">
    <location>
        <begin position="987"/>
        <end position="1015"/>
    </location>
</feature>
<accession>A0A0C9WCP6</accession>